<feature type="chain" id="PRO_5047263809" evidence="1">
    <location>
        <begin position="35"/>
        <end position="689"/>
    </location>
</feature>
<feature type="domain" description="GxGYxYP putative glycoside hydrolase first N-terminal" evidence="3">
    <location>
        <begin position="63"/>
        <end position="128"/>
    </location>
</feature>
<dbReference type="Pfam" id="PF14323">
    <property type="entry name" value="GxGYxYP_C"/>
    <property type="match status" value="1"/>
</dbReference>
<evidence type="ECO:0000313" key="6">
    <source>
        <dbReference type="EMBL" id="MFC3765615.1"/>
    </source>
</evidence>
<dbReference type="PANTHER" id="PTHR37321">
    <property type="entry name" value="EXPORTED PROTEIN-RELATED"/>
    <property type="match status" value="1"/>
</dbReference>
<name>A0ABV7YP98_9ACTN</name>
<dbReference type="EMBL" id="JBHRZH010000041">
    <property type="protein sequence ID" value="MFC3765615.1"/>
    <property type="molecule type" value="Genomic_DNA"/>
</dbReference>
<dbReference type="Pfam" id="PF20957">
    <property type="entry name" value="GxGYxYP_N_2nd"/>
    <property type="match status" value="1"/>
</dbReference>
<feature type="domain" description="GxGYxYP putative glycoside hydrolase C-terminal" evidence="2">
    <location>
        <begin position="464"/>
        <end position="685"/>
    </location>
</feature>
<reference evidence="7" key="1">
    <citation type="journal article" date="2019" name="Int. J. Syst. Evol. Microbiol.">
        <title>The Global Catalogue of Microorganisms (GCM) 10K type strain sequencing project: providing services to taxonomists for standard genome sequencing and annotation.</title>
        <authorList>
            <consortium name="The Broad Institute Genomics Platform"/>
            <consortium name="The Broad Institute Genome Sequencing Center for Infectious Disease"/>
            <person name="Wu L."/>
            <person name="Ma J."/>
        </authorList>
    </citation>
    <scope>NUCLEOTIDE SEQUENCE [LARGE SCALE GENOMIC DNA]</scope>
    <source>
        <strain evidence="7">CGMCC 4.7241</strain>
    </source>
</reference>
<comment type="caution">
    <text evidence="6">The sequence shown here is derived from an EMBL/GenBank/DDBJ whole genome shotgun (WGS) entry which is preliminary data.</text>
</comment>
<feature type="domain" description="GxGYxYP putative glycoside hydrolase second N-terminal" evidence="4">
    <location>
        <begin position="131"/>
        <end position="201"/>
    </location>
</feature>
<dbReference type="InterPro" id="IPR048309">
    <property type="entry name" value="GxGYxYP_N_3rd"/>
</dbReference>
<evidence type="ECO:0000259" key="4">
    <source>
        <dbReference type="Pfam" id="PF20957"/>
    </source>
</evidence>
<dbReference type="InterPro" id="IPR038410">
    <property type="entry name" value="GxGYxYP_C_sf"/>
</dbReference>
<keyword evidence="1" id="KW-0732">Signal</keyword>
<evidence type="ECO:0000259" key="3">
    <source>
        <dbReference type="Pfam" id="PF16216"/>
    </source>
</evidence>
<dbReference type="Pfam" id="PF20958">
    <property type="entry name" value="GxGYxYP_N_3rd"/>
    <property type="match status" value="1"/>
</dbReference>
<dbReference type="InterPro" id="IPR032626">
    <property type="entry name" value="GxGYxYP_N_1st"/>
</dbReference>
<keyword evidence="7" id="KW-1185">Reference proteome</keyword>
<evidence type="ECO:0000256" key="1">
    <source>
        <dbReference type="SAM" id="SignalP"/>
    </source>
</evidence>
<gene>
    <name evidence="6" type="ORF">ACFOUW_32605</name>
</gene>
<feature type="domain" description="GxGYxYP putative glycoside hydrolase third N-terminal" evidence="5">
    <location>
        <begin position="367"/>
        <end position="445"/>
    </location>
</feature>
<accession>A0ABV7YP98</accession>
<dbReference type="PANTHER" id="PTHR37321:SF1">
    <property type="entry name" value="EXPORTED PROTEIN"/>
    <property type="match status" value="1"/>
</dbReference>
<proteinExistence type="predicted"/>
<organism evidence="6 7">
    <name type="scientific">Tenggerimyces flavus</name>
    <dbReference type="NCBI Taxonomy" id="1708749"/>
    <lineage>
        <taxon>Bacteria</taxon>
        <taxon>Bacillati</taxon>
        <taxon>Actinomycetota</taxon>
        <taxon>Actinomycetes</taxon>
        <taxon>Propionibacteriales</taxon>
        <taxon>Nocardioidaceae</taxon>
        <taxon>Tenggerimyces</taxon>
    </lineage>
</organism>
<dbReference type="RefSeq" id="WP_205116530.1">
    <property type="nucleotide sequence ID" value="NZ_JAFBCM010000001.1"/>
</dbReference>
<sequence>MGSWLARVKLGRIALTAVGIALLASALSVPTASAGGNGHGDGISWPKNQALPHFSKPQRLDVVDLVPLNGDEKLLLGTLQGVVNRDRPRIYLIGTDATNGEGRLTWLKSLKVPYKILPDTWSLLAKYKRDVRGVIVYDPALPDSINVATTLAGLKNAVVAAPGQVDKLKKDFGLRVLDDLRGKFENRLAAYQWQYDNLWKHTTHRMLVGLPPQRDVGLPPGIPDIYTQLAKVAEHTHDRENMGTFDYDLTSQLGGEGVWLRFDDSFPSDGWGPAVSQVTVKANGQEIASFVPGTPEEEPYLFYNNNTQVSAGPPQHRFADNDRYFIYKFAPPAGTTSLTVSVTMWNEFTVNVAKTEPAVPFKEGYAYLRDYAVANKAMVFWLDPNIAAERALFEKIMAETKPPTPYLGWFAQDVAGEFGGTELASRYGVYVLAADWFENMSVHSGSKAPISDRQSRAPTLPLENKVYVQYTVSEGDNLQYNEHRLRQLWDDPGRGSVPINWTTSPLLIDAAPNFLNYFQKTATKNDLLIAGPSGAGYIYPSPWPDNTFSTFTAQTRKYMKATGMDIVYVLNRVDGQDIELDPFTANAYVNEVKPRGVLLNWGGTTQLSMLSDKVPLSTVRGAGGVDEIKNAIAQASADWDGNSPLFLSIGVLAWNTTPTDLKTVTDSLGPQYKVIRADQFFDLAKKANQ</sequence>
<dbReference type="Proteomes" id="UP001595699">
    <property type="component" value="Unassembled WGS sequence"/>
</dbReference>
<dbReference type="InterPro" id="IPR025832">
    <property type="entry name" value="GxGYxYP_C"/>
</dbReference>
<evidence type="ECO:0000259" key="5">
    <source>
        <dbReference type="Pfam" id="PF20958"/>
    </source>
</evidence>
<dbReference type="Pfam" id="PF16216">
    <property type="entry name" value="GxGYxYP_N"/>
    <property type="match status" value="1"/>
</dbReference>
<evidence type="ECO:0000259" key="2">
    <source>
        <dbReference type="Pfam" id="PF14323"/>
    </source>
</evidence>
<dbReference type="Gene3D" id="3.20.20.490">
    <property type="entry name" value="GxGYxYP glycoside hydrolase, C-terminal domain"/>
    <property type="match status" value="1"/>
</dbReference>
<dbReference type="InterPro" id="IPR048310">
    <property type="entry name" value="GxGYxYP_N_2nd"/>
</dbReference>
<evidence type="ECO:0000313" key="7">
    <source>
        <dbReference type="Proteomes" id="UP001595699"/>
    </source>
</evidence>
<feature type="signal peptide" evidence="1">
    <location>
        <begin position="1"/>
        <end position="34"/>
    </location>
</feature>
<protein>
    <submittedName>
        <fullName evidence="6">GxGYxYP domain-containing protein</fullName>
    </submittedName>
</protein>